<keyword evidence="4 12" id="KW-0597">Phosphoprotein</keyword>
<dbReference type="Pfam" id="PF00360">
    <property type="entry name" value="PHY"/>
    <property type="match status" value="1"/>
</dbReference>
<dbReference type="InterPro" id="IPR016132">
    <property type="entry name" value="Phyto_chromo_attachment"/>
</dbReference>
<dbReference type="OrthoDB" id="136506at2"/>
<comment type="caution">
    <text evidence="16">The sequence shown here is derived from an EMBL/GenBank/DDBJ whole genome shotgun (WGS) entry which is preliminary data.</text>
</comment>
<dbReference type="Gene3D" id="3.40.50.2300">
    <property type="match status" value="1"/>
</dbReference>
<dbReference type="InterPro" id="IPR001789">
    <property type="entry name" value="Sig_transdc_resp-reg_receiver"/>
</dbReference>
<dbReference type="GO" id="GO:0009584">
    <property type="term" value="P:detection of visible light"/>
    <property type="evidence" value="ECO:0007669"/>
    <property type="project" value="InterPro"/>
</dbReference>
<keyword evidence="5" id="KW-0716">Sensory transduction</keyword>
<evidence type="ECO:0000256" key="2">
    <source>
        <dbReference type="ARBA" id="ARBA00012438"/>
    </source>
</evidence>
<reference evidence="16 17" key="1">
    <citation type="journal article" date="2018" name="Sci. Rep.">
        <title>A novel species of the marine cyanobacterium Acaryochloris with a unique pigment content and lifestyle.</title>
        <authorList>
            <person name="Partensky F."/>
            <person name="Six C."/>
            <person name="Ratin M."/>
            <person name="Garczarek L."/>
            <person name="Vaulot D."/>
            <person name="Probert I."/>
            <person name="Calteau A."/>
            <person name="Gourvil P."/>
            <person name="Marie D."/>
            <person name="Grebert T."/>
            <person name="Bouchier C."/>
            <person name="Le Panse S."/>
            <person name="Gachenot M."/>
            <person name="Rodriguez F."/>
            <person name="Garrido J.L."/>
        </authorList>
    </citation>
    <scope>NUCLEOTIDE SEQUENCE [LARGE SCALE GENOMIC DNA]</scope>
    <source>
        <strain evidence="16 17">RCC1774</strain>
    </source>
</reference>
<dbReference type="RefSeq" id="WP_110987536.1">
    <property type="nucleotide sequence ID" value="NZ_CAWNWM010000013.1"/>
</dbReference>
<feature type="domain" description="Response regulatory" evidence="15">
    <location>
        <begin position="728"/>
        <end position="839"/>
    </location>
</feature>
<keyword evidence="6 16" id="KW-0808">Transferase</keyword>
<keyword evidence="17" id="KW-1185">Reference proteome</keyword>
<dbReference type="InterPro" id="IPR035965">
    <property type="entry name" value="PAS-like_dom_sf"/>
</dbReference>
<dbReference type="Pfam" id="PF08446">
    <property type="entry name" value="PAS_2"/>
    <property type="match status" value="1"/>
</dbReference>
<dbReference type="GO" id="GO:0006355">
    <property type="term" value="P:regulation of DNA-templated transcription"/>
    <property type="evidence" value="ECO:0007669"/>
    <property type="project" value="InterPro"/>
</dbReference>
<dbReference type="Pfam" id="PF01590">
    <property type="entry name" value="GAF"/>
    <property type="match status" value="1"/>
</dbReference>
<comment type="catalytic activity">
    <reaction evidence="1">
        <text>ATP + protein L-histidine = ADP + protein N-phospho-L-histidine.</text>
        <dbReference type="EC" id="2.7.13.3"/>
    </reaction>
</comment>
<feature type="modified residue" description="4-aspartylphosphate" evidence="12">
    <location>
        <position position="778"/>
    </location>
</feature>
<proteinExistence type="predicted"/>
<feature type="domain" description="Phytochrome chromophore attachment site" evidence="14">
    <location>
        <begin position="141"/>
        <end position="296"/>
    </location>
</feature>
<evidence type="ECO:0000256" key="13">
    <source>
        <dbReference type="SAM" id="Coils"/>
    </source>
</evidence>
<evidence type="ECO:0000256" key="8">
    <source>
        <dbReference type="ARBA" id="ARBA00022777"/>
    </source>
</evidence>
<dbReference type="SUPFAM" id="SSF55781">
    <property type="entry name" value="GAF domain-like"/>
    <property type="match status" value="2"/>
</dbReference>
<evidence type="ECO:0000313" key="17">
    <source>
        <dbReference type="Proteomes" id="UP000248857"/>
    </source>
</evidence>
<evidence type="ECO:0000256" key="1">
    <source>
        <dbReference type="ARBA" id="ARBA00000085"/>
    </source>
</evidence>
<dbReference type="InterPro" id="IPR043150">
    <property type="entry name" value="Phytochrome_PHY_sf"/>
</dbReference>
<dbReference type="AlphaFoldDB" id="A0A2W1JLV6"/>
<dbReference type="PROSITE" id="PS50046">
    <property type="entry name" value="PHYTOCHROME_2"/>
    <property type="match status" value="1"/>
</dbReference>
<dbReference type="Gene3D" id="3.30.450.270">
    <property type="match status" value="1"/>
</dbReference>
<keyword evidence="13" id="KW-0175">Coiled coil</keyword>
<dbReference type="SMART" id="SM00911">
    <property type="entry name" value="HWE_HK"/>
    <property type="match status" value="1"/>
</dbReference>
<keyword evidence="7" id="KW-0547">Nucleotide-binding</keyword>
<dbReference type="InterPro" id="IPR011006">
    <property type="entry name" value="CheY-like_superfamily"/>
</dbReference>
<dbReference type="InterPro" id="IPR029016">
    <property type="entry name" value="GAF-like_dom_sf"/>
</dbReference>
<dbReference type="SUPFAM" id="SSF52172">
    <property type="entry name" value="CheY-like"/>
    <property type="match status" value="1"/>
</dbReference>
<dbReference type="InterPro" id="IPR013515">
    <property type="entry name" value="Phytochrome_cen-reg"/>
</dbReference>
<evidence type="ECO:0000256" key="12">
    <source>
        <dbReference type="PROSITE-ProRule" id="PRU00169"/>
    </source>
</evidence>
<dbReference type="InterPro" id="IPR013654">
    <property type="entry name" value="PAS_2"/>
</dbReference>
<evidence type="ECO:0000256" key="6">
    <source>
        <dbReference type="ARBA" id="ARBA00022679"/>
    </source>
</evidence>
<evidence type="ECO:0000256" key="9">
    <source>
        <dbReference type="ARBA" id="ARBA00022840"/>
    </source>
</evidence>
<dbReference type="SUPFAM" id="SSF55785">
    <property type="entry name" value="PYP-like sensor domain (PAS domain)"/>
    <property type="match status" value="1"/>
</dbReference>
<keyword evidence="10" id="KW-0157">Chromophore</keyword>
<dbReference type="GO" id="GO:0004673">
    <property type="term" value="F:protein histidine kinase activity"/>
    <property type="evidence" value="ECO:0007669"/>
    <property type="project" value="UniProtKB-EC"/>
</dbReference>
<evidence type="ECO:0000256" key="5">
    <source>
        <dbReference type="ARBA" id="ARBA00022606"/>
    </source>
</evidence>
<dbReference type="Pfam" id="PF00072">
    <property type="entry name" value="Response_reg"/>
    <property type="match status" value="1"/>
</dbReference>
<dbReference type="InterPro" id="IPR003018">
    <property type="entry name" value="GAF"/>
</dbReference>
<dbReference type="Gene3D" id="3.30.450.40">
    <property type="match status" value="1"/>
</dbReference>
<feature type="coiled-coil region" evidence="13">
    <location>
        <begin position="489"/>
        <end position="516"/>
    </location>
</feature>
<keyword evidence="11" id="KW-0675">Receptor</keyword>
<evidence type="ECO:0000256" key="11">
    <source>
        <dbReference type="ARBA" id="ARBA00023170"/>
    </source>
</evidence>
<dbReference type="Gene3D" id="3.30.450.20">
    <property type="entry name" value="PAS domain"/>
    <property type="match status" value="1"/>
</dbReference>
<keyword evidence="3" id="KW-0600">Photoreceptor protein</keyword>
<dbReference type="GO" id="GO:0009881">
    <property type="term" value="F:photoreceptor activity"/>
    <property type="evidence" value="ECO:0007669"/>
    <property type="project" value="UniProtKB-KW"/>
</dbReference>
<dbReference type="PRINTS" id="PR01033">
    <property type="entry name" value="PHYTOCHROME"/>
</dbReference>
<sequence>MEREALAISNCDREPIHIPGIIQPFGSLIAVDRSLETITHASENLQTFLGTEAQTILGQSLDQLFSSELCHDLMNVACLPAAHRQRLGKHELTGQPLDISLHRSEDRWIIELEPCGADPNSSISAVTRVQSILGHLQGQTESTAMLEKAVQALRWVTGFDRIMAYQFLPNGAGEVVAEACSSRCEPYLGLRYPASDIPPRVREMALKMPVRAIANITAEPVSILSDEAEAPLDLSLTYLRGTSPIHVEYLTNMGVGASMNLAIVVQGELWGLFACHHAGPKLLSPDLRSTCELFSQLFSLKLQQAFAEERLQNRRRLTSATHNLLETSKETLRFSQAASWLSEKLCPLMDADGIAVVEHEHVETNGDTPTVSTVLDLIHHCQSTTDIVPIEQLRQTPLSPEADLGKTAGALVLVISSTEHLYVVFFRNEISYQIRWGGNPQKEIVEGKFGPRLQPRASFAEYIESVSGHCQPWSLADMDAALELRTGLLHLAVNQVDLIEQEAQQQQRQQDLLIAELNHRVKNILALIRSITRQTRESATSVEEYASMLESRIAALASAHDLVAGPGLTWPQLDALLKIEFRPYLAESEHRVRLTGPAVGLKANFVPTLVLVLHELTTNAAKYGALSVPEGQVEVQWYQEDGGLALSWRERQGPSVSAPTRRGFGRNLIERSIAYEFEGESRLRFVPTGVEAELWVPKEYVLWQANAASLSESLSPQVESVQPSKRGQVLIVEDNMLIAMELESTLQSLGFQQIDTAPRVSAALKLLKTEQYTLGLLDINLKDEVSFEIAEALQERQIPFLFTTGYDSRYEVPEHLATAPRLKKPIDIEKLTLTLKQLLQEE</sequence>
<dbReference type="GO" id="GO:0000160">
    <property type="term" value="P:phosphorelay signal transduction system"/>
    <property type="evidence" value="ECO:0007669"/>
    <property type="project" value="InterPro"/>
</dbReference>
<accession>A0A2W1JLV6</accession>
<dbReference type="PANTHER" id="PTHR41523">
    <property type="entry name" value="TWO-COMPONENT SYSTEM SENSOR PROTEIN"/>
    <property type="match status" value="1"/>
</dbReference>
<dbReference type="InterPro" id="IPR011102">
    <property type="entry name" value="Sig_transdc_His_kinase_HWE"/>
</dbReference>
<dbReference type="InterPro" id="IPR001294">
    <property type="entry name" value="Phytochrome"/>
</dbReference>
<evidence type="ECO:0000256" key="7">
    <source>
        <dbReference type="ARBA" id="ARBA00022741"/>
    </source>
</evidence>
<dbReference type="Pfam" id="PF07536">
    <property type="entry name" value="HWE_HK"/>
    <property type="match status" value="1"/>
</dbReference>
<dbReference type="PANTHER" id="PTHR41523:SF7">
    <property type="entry name" value="HISTIDINE KINASE"/>
    <property type="match status" value="1"/>
</dbReference>
<evidence type="ECO:0000259" key="14">
    <source>
        <dbReference type="PROSITE" id="PS50046"/>
    </source>
</evidence>
<keyword evidence="8" id="KW-0418">Kinase</keyword>
<keyword evidence="9" id="KW-0067">ATP-binding</keyword>
<name>A0A2W1JLV6_9CYAN</name>
<evidence type="ECO:0000256" key="10">
    <source>
        <dbReference type="ARBA" id="ARBA00022991"/>
    </source>
</evidence>
<dbReference type="GO" id="GO:0005524">
    <property type="term" value="F:ATP binding"/>
    <property type="evidence" value="ECO:0007669"/>
    <property type="project" value="UniProtKB-KW"/>
</dbReference>
<dbReference type="InterPro" id="IPR036890">
    <property type="entry name" value="HATPase_C_sf"/>
</dbReference>
<dbReference type="PROSITE" id="PS50110">
    <property type="entry name" value="RESPONSE_REGULATORY"/>
    <property type="match status" value="1"/>
</dbReference>
<dbReference type="Gene3D" id="3.30.565.10">
    <property type="entry name" value="Histidine kinase-like ATPase, C-terminal domain"/>
    <property type="match status" value="1"/>
</dbReference>
<dbReference type="SMART" id="SM00448">
    <property type="entry name" value="REC"/>
    <property type="match status" value="1"/>
</dbReference>
<dbReference type="SMART" id="SM00065">
    <property type="entry name" value="GAF"/>
    <property type="match status" value="1"/>
</dbReference>
<dbReference type="Proteomes" id="UP000248857">
    <property type="component" value="Unassembled WGS sequence"/>
</dbReference>
<dbReference type="EC" id="2.7.13.3" evidence="2"/>
<evidence type="ECO:0000256" key="3">
    <source>
        <dbReference type="ARBA" id="ARBA00022543"/>
    </source>
</evidence>
<organism evidence="16 17">
    <name type="scientific">Acaryochloris thomasi RCC1774</name>
    <dbReference type="NCBI Taxonomy" id="1764569"/>
    <lineage>
        <taxon>Bacteria</taxon>
        <taxon>Bacillati</taxon>
        <taxon>Cyanobacteriota</taxon>
        <taxon>Cyanophyceae</taxon>
        <taxon>Acaryochloridales</taxon>
        <taxon>Acaryochloridaceae</taxon>
        <taxon>Acaryochloris</taxon>
        <taxon>Acaryochloris thomasi</taxon>
    </lineage>
</organism>
<evidence type="ECO:0000259" key="15">
    <source>
        <dbReference type="PROSITE" id="PS50110"/>
    </source>
</evidence>
<dbReference type="EMBL" id="PQWO01000013">
    <property type="protein sequence ID" value="PZD71862.1"/>
    <property type="molecule type" value="Genomic_DNA"/>
</dbReference>
<gene>
    <name evidence="16" type="primary">bphP</name>
    <name evidence="16" type="ORF">C1752_04296</name>
</gene>
<evidence type="ECO:0000256" key="4">
    <source>
        <dbReference type="ARBA" id="ARBA00022553"/>
    </source>
</evidence>
<evidence type="ECO:0000313" key="16">
    <source>
        <dbReference type="EMBL" id="PZD71862.1"/>
    </source>
</evidence>
<protein>
    <recommendedName>
        <fullName evidence="2">histidine kinase</fullName>
        <ecNumber evidence="2">2.7.13.3</ecNumber>
    </recommendedName>
</protein>